<dbReference type="Pfam" id="PF16261">
    <property type="entry name" value="DUF4915"/>
    <property type="match status" value="1"/>
</dbReference>
<organism evidence="3 4">
    <name type="scientific">Psychrosphaera algicola</name>
    <dbReference type="NCBI Taxonomy" id="3023714"/>
    <lineage>
        <taxon>Bacteria</taxon>
        <taxon>Pseudomonadati</taxon>
        <taxon>Pseudomonadota</taxon>
        <taxon>Gammaproteobacteria</taxon>
        <taxon>Alteromonadales</taxon>
        <taxon>Pseudoalteromonadaceae</taxon>
        <taxon>Psychrosphaera</taxon>
    </lineage>
</organism>
<dbReference type="RefSeq" id="WP_272182539.1">
    <property type="nucleotide sequence ID" value="NZ_JAQOMS010000002.1"/>
</dbReference>
<gene>
    <name evidence="3" type="ORF">PN838_08110</name>
</gene>
<evidence type="ECO:0000259" key="2">
    <source>
        <dbReference type="Pfam" id="PF16261"/>
    </source>
</evidence>
<feature type="compositionally biased region" description="Polar residues" evidence="1">
    <location>
        <begin position="29"/>
        <end position="44"/>
    </location>
</feature>
<name>A0ABT5FCS7_9GAMM</name>
<protein>
    <submittedName>
        <fullName evidence="3">TIGR03032 family protein</fullName>
    </submittedName>
</protein>
<sequence length="292" mass="33250">MYKKVASTKKATATANDKTEQVVDLPASDENQNTEQPAQEPVTKSCSKGLSKWIVRNNMSLAFTSYQSGRVYFVGADPEGRVSFHERVFQRAMGIVGNEQRIYMGGLYQVWRFENVLQAGQVANKMFDKCYVPRNAQFTGEIDIHELGIQKDGTIVFVNTKYNCLAVPSITHSFKAIWKPEFISKLVPEDRCHLNGLAMVDSKPKYVTAVCKSDTIDGWRERRHDGGIIIDIETNEIVCEGLSMPHSPRWHEGKLWVLNSGTGYLGYVDFEQKKFVPHTFVPWFRSRLRASW</sequence>
<dbReference type="Proteomes" id="UP001528411">
    <property type="component" value="Unassembled WGS sequence"/>
</dbReference>
<dbReference type="EMBL" id="JAQOMS010000002">
    <property type="protein sequence ID" value="MDC2888737.1"/>
    <property type="molecule type" value="Genomic_DNA"/>
</dbReference>
<keyword evidence="4" id="KW-1185">Reference proteome</keyword>
<feature type="domain" description="Conserved hypothetical protein CHP03032" evidence="2">
    <location>
        <begin position="50"/>
        <end position="284"/>
    </location>
</feature>
<evidence type="ECO:0000313" key="4">
    <source>
        <dbReference type="Proteomes" id="UP001528411"/>
    </source>
</evidence>
<evidence type="ECO:0000256" key="1">
    <source>
        <dbReference type="SAM" id="MobiDB-lite"/>
    </source>
</evidence>
<feature type="region of interest" description="Disordered" evidence="1">
    <location>
        <begin position="1"/>
        <end position="44"/>
    </location>
</feature>
<dbReference type="InterPro" id="IPR017481">
    <property type="entry name" value="CHP03032"/>
</dbReference>
<accession>A0ABT5FCS7</accession>
<evidence type="ECO:0000313" key="3">
    <source>
        <dbReference type="EMBL" id="MDC2888737.1"/>
    </source>
</evidence>
<proteinExistence type="predicted"/>
<dbReference type="NCBIfam" id="TIGR03032">
    <property type="entry name" value="TIGR03032 family protein"/>
    <property type="match status" value="1"/>
</dbReference>
<reference evidence="3 4" key="1">
    <citation type="submission" date="2023-01" db="EMBL/GenBank/DDBJ databases">
        <title>Psychrosphaera sp. nov., isolated from marine algae.</title>
        <authorList>
            <person name="Bayburt H."/>
            <person name="Choi B.J."/>
            <person name="Kim J.M."/>
            <person name="Choi D.G."/>
            <person name="Jeon C.O."/>
        </authorList>
    </citation>
    <scope>NUCLEOTIDE SEQUENCE [LARGE SCALE GENOMIC DNA]</scope>
    <source>
        <strain evidence="3 4">G1-22</strain>
    </source>
</reference>
<comment type="caution">
    <text evidence="3">The sequence shown here is derived from an EMBL/GenBank/DDBJ whole genome shotgun (WGS) entry which is preliminary data.</text>
</comment>